<dbReference type="GeneID" id="44969983"/>
<dbReference type="eggNOG" id="COG1086">
    <property type="taxonomic scope" value="Bacteria"/>
</dbReference>
<reference evidence="3 4" key="1">
    <citation type="journal article" date="2011" name="BMC Genomics">
        <title>Complete genome sequence of Brachyspira intermedia reveals unique genomic features in Brachyspira species and phage-mediated horizontal gene transfer.</title>
        <authorList>
            <person name="Hafstrom T."/>
            <person name="Jansson D.S."/>
            <person name="Segerman B."/>
        </authorList>
    </citation>
    <scope>NUCLEOTIDE SEQUENCE [LARGE SCALE GENOMIC DNA]</scope>
    <source>
        <strain evidence="4">ATCC 51140 / PWS/A</strain>
    </source>
</reference>
<dbReference type="PATRIC" id="fig|1045858.4.peg.1447"/>
<dbReference type="InterPro" id="IPR029063">
    <property type="entry name" value="SAM-dependent_MTases_sf"/>
</dbReference>
<dbReference type="OrthoDB" id="308810at2"/>
<feature type="domain" description="PglD N-terminal" evidence="2">
    <location>
        <begin position="6"/>
        <end position="66"/>
    </location>
</feature>
<dbReference type="SUPFAM" id="SSF53335">
    <property type="entry name" value="S-adenosyl-L-methionine-dependent methyltransferases"/>
    <property type="match status" value="1"/>
</dbReference>
<feature type="domain" description="Methyltransferase FkbM" evidence="1">
    <location>
        <begin position="182"/>
        <end position="328"/>
    </location>
</feature>
<dbReference type="InterPro" id="IPR052514">
    <property type="entry name" value="SAM-dependent_MTase"/>
</dbReference>
<dbReference type="InterPro" id="IPR006342">
    <property type="entry name" value="FkbM_mtfrase"/>
</dbReference>
<evidence type="ECO:0008006" key="5">
    <source>
        <dbReference type="Google" id="ProtNLM"/>
    </source>
</evidence>
<dbReference type="AlphaFoldDB" id="G0EQ07"/>
<dbReference type="Gene3D" id="3.40.50.20">
    <property type="match status" value="1"/>
</dbReference>
<dbReference type="NCBIfam" id="TIGR01444">
    <property type="entry name" value="fkbM_fam"/>
    <property type="match status" value="1"/>
</dbReference>
<dbReference type="Pfam" id="PF17836">
    <property type="entry name" value="PglD_N"/>
    <property type="match status" value="1"/>
</dbReference>
<evidence type="ECO:0000259" key="1">
    <source>
        <dbReference type="Pfam" id="PF05050"/>
    </source>
</evidence>
<proteinExistence type="predicted"/>
<gene>
    <name evidence="3" type="ordered locus">Bint_1448</name>
</gene>
<organism evidence="3 4">
    <name type="scientific">Brachyspira intermedia (strain ATCC 51140 / PWS/A)</name>
    <name type="common">Serpulina intermedia</name>
    <dbReference type="NCBI Taxonomy" id="1045858"/>
    <lineage>
        <taxon>Bacteria</taxon>
        <taxon>Pseudomonadati</taxon>
        <taxon>Spirochaetota</taxon>
        <taxon>Spirochaetia</taxon>
        <taxon>Brachyspirales</taxon>
        <taxon>Brachyspiraceae</taxon>
        <taxon>Brachyspira</taxon>
    </lineage>
</organism>
<dbReference type="Gene3D" id="3.40.50.150">
    <property type="entry name" value="Vaccinia Virus protein VP39"/>
    <property type="match status" value="1"/>
</dbReference>
<protein>
    <recommendedName>
        <fullName evidence="5">FkbM family methyltransferase</fullName>
    </recommendedName>
</protein>
<dbReference type="EMBL" id="CP002874">
    <property type="protein sequence ID" value="AEM22067.1"/>
    <property type="molecule type" value="Genomic_DNA"/>
</dbReference>
<dbReference type="Pfam" id="PF05050">
    <property type="entry name" value="Methyltransf_21"/>
    <property type="match status" value="1"/>
</dbReference>
<accession>G0EQ07</accession>
<keyword evidence="4" id="KW-1185">Reference proteome</keyword>
<sequence length="359" mass="41692">MKLKGNIAIYGAGGIGKELYSVVSKIGNKIVCFIDKNKSGNKIENINIVSLDEARKYNIDTVIIGIFSYPKECNIYDIVSLLNKYDFDNIITFEEMFQNYYEYFSKSNYYWLAPPMFFEKDMERINKAREVFCDEKSKIIFDSQMKHRLGESYKILEKPDYNNIQYFPEDIPLQKDNINFIDLGAYIGDTLINILDNGIKLNKVLAFEPDIKNYKELSINMKKLQKKYNIEEIFLLPVGVSDTIELASFNYAPSDGSFFSDNGEVNVPIISIDDIIYGFNPNYIKMDIEGLEFKALNGLKNTIIKDKPNLAISLYHLPADLYDIPLWFNENFENYSLYLRVHFSHCFETVLYAISEDKK</sequence>
<evidence type="ECO:0000259" key="2">
    <source>
        <dbReference type="Pfam" id="PF17836"/>
    </source>
</evidence>
<evidence type="ECO:0000313" key="3">
    <source>
        <dbReference type="EMBL" id="AEM22067.1"/>
    </source>
</evidence>
<evidence type="ECO:0000313" key="4">
    <source>
        <dbReference type="Proteomes" id="UP000008522"/>
    </source>
</evidence>
<name>G0EQ07_BRAIP</name>
<dbReference type="RefSeq" id="WP_014487895.1">
    <property type="nucleotide sequence ID" value="NC_017243.1"/>
</dbReference>
<dbReference type="HOGENOM" id="CLU_048284_0_0_12"/>
<dbReference type="Proteomes" id="UP000008522">
    <property type="component" value="Chromosome"/>
</dbReference>
<dbReference type="KEGG" id="bip:Bint_1448"/>
<dbReference type="PANTHER" id="PTHR34203">
    <property type="entry name" value="METHYLTRANSFERASE, FKBM FAMILY PROTEIN"/>
    <property type="match status" value="1"/>
</dbReference>
<dbReference type="InterPro" id="IPR041561">
    <property type="entry name" value="PglD_N"/>
</dbReference>
<dbReference type="PANTHER" id="PTHR34203:SF15">
    <property type="entry name" value="SLL1173 PROTEIN"/>
    <property type="match status" value="1"/>
</dbReference>